<dbReference type="Pfam" id="PF07715">
    <property type="entry name" value="Plug"/>
    <property type="match status" value="1"/>
</dbReference>
<protein>
    <submittedName>
        <fullName evidence="14">TonB-dependent siderophore receptor</fullName>
    </submittedName>
</protein>
<dbReference type="EMBL" id="CP044455">
    <property type="protein sequence ID" value="QIC69478.1"/>
    <property type="molecule type" value="Genomic_DNA"/>
</dbReference>
<evidence type="ECO:0000313" key="15">
    <source>
        <dbReference type="Proteomes" id="UP000503440"/>
    </source>
</evidence>
<keyword evidence="8 14" id="KW-0675">Receptor</keyword>
<evidence type="ECO:0000256" key="11">
    <source>
        <dbReference type="RuleBase" id="RU003357"/>
    </source>
</evidence>
<evidence type="ECO:0000259" key="12">
    <source>
        <dbReference type="Pfam" id="PF00593"/>
    </source>
</evidence>
<dbReference type="InterPro" id="IPR036942">
    <property type="entry name" value="Beta-barrel_TonB_sf"/>
</dbReference>
<dbReference type="GO" id="GO:0038023">
    <property type="term" value="F:signaling receptor activity"/>
    <property type="evidence" value="ECO:0007669"/>
    <property type="project" value="InterPro"/>
</dbReference>
<evidence type="ECO:0000256" key="8">
    <source>
        <dbReference type="ARBA" id="ARBA00023170"/>
    </source>
</evidence>
<dbReference type="InterPro" id="IPR010105">
    <property type="entry name" value="TonB_sidphr_rcpt"/>
</dbReference>
<dbReference type="InterPro" id="IPR039426">
    <property type="entry name" value="TonB-dep_rcpt-like"/>
</dbReference>
<evidence type="ECO:0000256" key="5">
    <source>
        <dbReference type="ARBA" id="ARBA00022692"/>
    </source>
</evidence>
<dbReference type="PROSITE" id="PS52016">
    <property type="entry name" value="TONB_DEPENDENT_REC_3"/>
    <property type="match status" value="1"/>
</dbReference>
<comment type="similarity">
    <text evidence="2 10 11">Belongs to the TonB-dependent receptor family.</text>
</comment>
<keyword evidence="6 11" id="KW-0798">TonB box</keyword>
<keyword evidence="7 10" id="KW-0472">Membrane</keyword>
<evidence type="ECO:0000256" key="9">
    <source>
        <dbReference type="ARBA" id="ARBA00023237"/>
    </source>
</evidence>
<keyword evidence="5 10" id="KW-0812">Transmembrane</keyword>
<sequence>MIQRLVFLVGGFCVSGVVVAEEVNRLETITVSATKSAETATASQSITKFQHELPDIPFNKTSLAEGVLKQQDIQRIDQALNLVSGVSNNNSYGGGFWDNYSFRGFEGNPNTGVEYIRNGLSMNRGIAAPRDMVNVESLDFLKGPNAALYGRGEIGGALNITTKKPSWNSASALSFRASSLEEYRFSAEHTAPINQQVAYRLGIAVEDNQSFRDHVSSERLFVAPQLSWKLSQDTQLDLDTEFSQHLGTFDRGLTAVNNQITMDKKTFTGEPNDGDMRVKDNLYQLRLAHQLNDVWKINGAVSYKDAQMVGYSTEPRKIQADLRTLERQRRYRDYQTEDLMAQVETLGQFEMNGLAHEFVLGAEVGRFHFMQQQYRLNHSENNPNWIDIYRPVYGQFSPAMPLHTDSDENQRYIALNLQDQVFLNDQWNLLIGVRWDRVEQDFENHLKGLKDQSTHNQLSPRIGMNYRPTENWSLYANYGEAFSMNSGMSRTLETFEPETAKSYEVGSKWQWADANTLSLAWFDMRKNNVLMTDAIDPNFEAAAGEVSSRGVEFDLIMQLNEQLKLSANYAWVDAKVTKDKLIAKGAPLTNVPEHSANINVVYEPWYSIGLMANLSYVGSRSGDSPTNVMNGFRLPAYQLVDVGAYYQATPELRYQLNIHNLLDESYYRSSYSHLWVQAGEPVKASVAVQWIF</sequence>
<evidence type="ECO:0000256" key="4">
    <source>
        <dbReference type="ARBA" id="ARBA00022452"/>
    </source>
</evidence>
<evidence type="ECO:0000256" key="6">
    <source>
        <dbReference type="ARBA" id="ARBA00023077"/>
    </source>
</evidence>
<feature type="domain" description="TonB-dependent receptor-like beta-barrel" evidence="12">
    <location>
        <begin position="228"/>
        <end position="661"/>
    </location>
</feature>
<proteinExistence type="inferred from homology"/>
<evidence type="ECO:0000256" key="2">
    <source>
        <dbReference type="ARBA" id="ARBA00009810"/>
    </source>
</evidence>
<dbReference type="InterPro" id="IPR012910">
    <property type="entry name" value="Plug_dom"/>
</dbReference>
<dbReference type="RefSeq" id="WP_163145494.1">
    <property type="nucleotide sequence ID" value="NZ_CP044455.1"/>
</dbReference>
<dbReference type="InterPro" id="IPR037066">
    <property type="entry name" value="Plug_dom_sf"/>
</dbReference>
<dbReference type="PANTHER" id="PTHR32552:SF90">
    <property type="entry name" value="METAL-PSEUDOPALINE RECEPTOR CNTO"/>
    <property type="match status" value="1"/>
</dbReference>
<name>A0A6C0Y024_9GAMM</name>
<reference evidence="14 15" key="1">
    <citation type="submission" date="2019-09" db="EMBL/GenBank/DDBJ databases">
        <title>Non-baumannii Acinetobacter spp. carrying blaNDM-1 isolated in China.</title>
        <authorList>
            <person name="Cui C."/>
            <person name="Chen C."/>
            <person name="Sun J."/>
            <person name="Liu Y."/>
        </authorList>
    </citation>
    <scope>NUCLEOTIDE SEQUENCE [LARGE SCALE GENOMIC DNA]</scope>
    <source>
        <strain evidence="14 15">B18</strain>
    </source>
</reference>
<keyword evidence="4 10" id="KW-1134">Transmembrane beta strand</keyword>
<gene>
    <name evidence="14" type="ORF">FSC09_03180</name>
</gene>
<evidence type="ECO:0000256" key="3">
    <source>
        <dbReference type="ARBA" id="ARBA00022448"/>
    </source>
</evidence>
<dbReference type="Gene3D" id="2.170.130.10">
    <property type="entry name" value="TonB-dependent receptor, plug domain"/>
    <property type="match status" value="1"/>
</dbReference>
<dbReference type="GO" id="GO:0015891">
    <property type="term" value="P:siderophore transport"/>
    <property type="evidence" value="ECO:0007669"/>
    <property type="project" value="InterPro"/>
</dbReference>
<dbReference type="Gene3D" id="2.40.170.20">
    <property type="entry name" value="TonB-dependent receptor, beta-barrel domain"/>
    <property type="match status" value="1"/>
</dbReference>
<dbReference type="GO" id="GO:0009279">
    <property type="term" value="C:cell outer membrane"/>
    <property type="evidence" value="ECO:0007669"/>
    <property type="project" value="UniProtKB-SubCell"/>
</dbReference>
<keyword evidence="3 10" id="KW-0813">Transport</keyword>
<evidence type="ECO:0000256" key="10">
    <source>
        <dbReference type="PROSITE-ProRule" id="PRU01360"/>
    </source>
</evidence>
<dbReference type="FunFam" id="2.40.170.20:FF:000005">
    <property type="entry name" value="TonB-dependent siderophore receptor"/>
    <property type="match status" value="1"/>
</dbReference>
<dbReference type="PANTHER" id="PTHR32552">
    <property type="entry name" value="FERRICHROME IRON RECEPTOR-RELATED"/>
    <property type="match status" value="1"/>
</dbReference>
<feature type="domain" description="TonB-dependent receptor plug" evidence="13">
    <location>
        <begin position="55"/>
        <end position="157"/>
    </location>
</feature>
<dbReference type="AlphaFoldDB" id="A0A6C0Y024"/>
<dbReference type="CDD" id="cd01347">
    <property type="entry name" value="ligand_gated_channel"/>
    <property type="match status" value="1"/>
</dbReference>
<dbReference type="Pfam" id="PF00593">
    <property type="entry name" value="TonB_dep_Rec_b-barrel"/>
    <property type="match status" value="1"/>
</dbReference>
<evidence type="ECO:0000256" key="7">
    <source>
        <dbReference type="ARBA" id="ARBA00023136"/>
    </source>
</evidence>
<dbReference type="NCBIfam" id="TIGR01783">
    <property type="entry name" value="TonB-siderophor"/>
    <property type="match status" value="1"/>
</dbReference>
<evidence type="ECO:0000256" key="1">
    <source>
        <dbReference type="ARBA" id="ARBA00004571"/>
    </source>
</evidence>
<dbReference type="SUPFAM" id="SSF56935">
    <property type="entry name" value="Porins"/>
    <property type="match status" value="1"/>
</dbReference>
<organism evidence="14 15">
    <name type="scientific">Acinetobacter indicus</name>
    <dbReference type="NCBI Taxonomy" id="756892"/>
    <lineage>
        <taxon>Bacteria</taxon>
        <taxon>Pseudomonadati</taxon>
        <taxon>Pseudomonadota</taxon>
        <taxon>Gammaproteobacteria</taxon>
        <taxon>Moraxellales</taxon>
        <taxon>Moraxellaceae</taxon>
        <taxon>Acinetobacter</taxon>
    </lineage>
</organism>
<accession>A0A6C0Y024</accession>
<comment type="subcellular location">
    <subcellularLocation>
        <location evidence="1 10">Cell outer membrane</location>
        <topology evidence="1 10">Multi-pass membrane protein</topology>
    </subcellularLocation>
</comment>
<dbReference type="GO" id="GO:0015344">
    <property type="term" value="F:siderophore uptake transmembrane transporter activity"/>
    <property type="evidence" value="ECO:0007669"/>
    <property type="project" value="TreeGrafter"/>
</dbReference>
<evidence type="ECO:0000313" key="14">
    <source>
        <dbReference type="EMBL" id="QIC69478.1"/>
    </source>
</evidence>
<dbReference type="InterPro" id="IPR000531">
    <property type="entry name" value="Beta-barrel_TonB"/>
</dbReference>
<evidence type="ECO:0000259" key="13">
    <source>
        <dbReference type="Pfam" id="PF07715"/>
    </source>
</evidence>
<dbReference type="Proteomes" id="UP000503440">
    <property type="component" value="Chromosome"/>
</dbReference>
<keyword evidence="9 10" id="KW-0998">Cell outer membrane</keyword>